<dbReference type="SUPFAM" id="SSF51735">
    <property type="entry name" value="NAD(P)-binding Rossmann-fold domains"/>
    <property type="match status" value="1"/>
</dbReference>
<reference evidence="2 3" key="1">
    <citation type="submission" date="2021-08" db="EMBL/GenBank/DDBJ databases">
        <title>Draft Genome Sequence of Phanerochaete sordida strain YK-624.</title>
        <authorList>
            <person name="Mori T."/>
            <person name="Dohra H."/>
            <person name="Suzuki T."/>
            <person name="Kawagishi H."/>
            <person name="Hirai H."/>
        </authorList>
    </citation>
    <scope>NUCLEOTIDE SEQUENCE [LARGE SCALE GENOMIC DNA]</scope>
    <source>
        <strain evidence="2 3">YK-624</strain>
    </source>
</reference>
<dbReference type="Pfam" id="PF00106">
    <property type="entry name" value="adh_short"/>
    <property type="match status" value="1"/>
</dbReference>
<protein>
    <submittedName>
        <fullName evidence="2">Short chain dehydrogenase</fullName>
    </submittedName>
</protein>
<dbReference type="EMBL" id="BPQB01000025">
    <property type="protein sequence ID" value="GJE92164.1"/>
    <property type="molecule type" value="Genomic_DNA"/>
</dbReference>
<dbReference type="GO" id="GO:0016491">
    <property type="term" value="F:oxidoreductase activity"/>
    <property type="evidence" value="ECO:0007669"/>
    <property type="project" value="UniProtKB-KW"/>
</dbReference>
<name>A0A9P3GEA5_9APHY</name>
<dbReference type="InterPro" id="IPR002347">
    <property type="entry name" value="SDR_fam"/>
</dbReference>
<accession>A0A9P3GEA5</accession>
<evidence type="ECO:0000313" key="2">
    <source>
        <dbReference type="EMBL" id="GJE92164.1"/>
    </source>
</evidence>
<dbReference type="AlphaFoldDB" id="A0A9P3GEA5"/>
<evidence type="ECO:0000313" key="3">
    <source>
        <dbReference type="Proteomes" id="UP000703269"/>
    </source>
</evidence>
<dbReference type="OrthoDB" id="542013at2759"/>
<dbReference type="InterPro" id="IPR036291">
    <property type="entry name" value="NAD(P)-bd_dom_sf"/>
</dbReference>
<sequence length="341" mass="37053">MVRLTISGWLAEQWTRLPPPLYADLAGKTVVVTGANTGIGLEAAKHFARMNPARLILACRNERRGVEALNHIAGTTGYVAELQLVDLADFASVTAFAARLKDVPIDIFVANAAICETKVALTKDGWEQVLQVNYLSTALLSFLLLPNLVRAAKEHGSHSRLVLVTSELHHMTDIPASLRAAPRGILRTLSDPAYCTPARFALRYQETKIFVNMFARALAARLSSAVVPTAVNPGFCYTTLRKHLGLPTRALMAAIDVTVGRTAEQGARQLLHAALGPDGEDGEHVEFFRGAYVSANAVREPSDFVLSKAGREVQDAVWSETVDALGEVSLDVRRIVEEYLS</sequence>
<keyword evidence="3" id="KW-1185">Reference proteome</keyword>
<keyword evidence="1" id="KW-0560">Oxidoreductase</keyword>
<dbReference type="PANTHER" id="PTHR43157:SF31">
    <property type="entry name" value="PHOSPHATIDYLINOSITOL-GLYCAN BIOSYNTHESIS CLASS F PROTEIN"/>
    <property type="match status" value="1"/>
</dbReference>
<evidence type="ECO:0000256" key="1">
    <source>
        <dbReference type="ARBA" id="ARBA00023002"/>
    </source>
</evidence>
<dbReference type="PANTHER" id="PTHR43157">
    <property type="entry name" value="PHOSPHATIDYLINOSITOL-GLYCAN BIOSYNTHESIS CLASS F PROTEIN-RELATED"/>
    <property type="match status" value="1"/>
</dbReference>
<dbReference type="Proteomes" id="UP000703269">
    <property type="component" value="Unassembled WGS sequence"/>
</dbReference>
<comment type="caution">
    <text evidence="2">The sequence shown here is derived from an EMBL/GenBank/DDBJ whole genome shotgun (WGS) entry which is preliminary data.</text>
</comment>
<organism evidence="2 3">
    <name type="scientific">Phanerochaete sordida</name>
    <dbReference type="NCBI Taxonomy" id="48140"/>
    <lineage>
        <taxon>Eukaryota</taxon>
        <taxon>Fungi</taxon>
        <taxon>Dikarya</taxon>
        <taxon>Basidiomycota</taxon>
        <taxon>Agaricomycotina</taxon>
        <taxon>Agaricomycetes</taxon>
        <taxon>Polyporales</taxon>
        <taxon>Phanerochaetaceae</taxon>
        <taxon>Phanerochaete</taxon>
    </lineage>
</organism>
<proteinExistence type="predicted"/>
<dbReference type="Gene3D" id="3.40.50.720">
    <property type="entry name" value="NAD(P)-binding Rossmann-like Domain"/>
    <property type="match status" value="1"/>
</dbReference>
<gene>
    <name evidence="2" type="ORF">PsYK624_083170</name>
</gene>
<dbReference type="PRINTS" id="PR00081">
    <property type="entry name" value="GDHRDH"/>
</dbReference>